<proteinExistence type="predicted"/>
<accession>A0ABD1S194</accession>
<reference evidence="2" key="1">
    <citation type="submission" date="2024-07" db="EMBL/GenBank/DDBJ databases">
        <title>Two chromosome-level genome assemblies of Korean endemic species Abeliophyllum distichum and Forsythia ovata (Oleaceae).</title>
        <authorList>
            <person name="Jang H."/>
        </authorList>
    </citation>
    <scope>NUCLEOTIDE SEQUENCE [LARGE SCALE GENOMIC DNA]</scope>
</reference>
<dbReference type="AlphaFoldDB" id="A0ABD1S194"/>
<dbReference type="Proteomes" id="UP001604277">
    <property type="component" value="Unassembled WGS sequence"/>
</dbReference>
<evidence type="ECO:0000313" key="2">
    <source>
        <dbReference type="Proteomes" id="UP001604277"/>
    </source>
</evidence>
<name>A0ABD1S194_9LAMI</name>
<keyword evidence="2" id="KW-1185">Reference proteome</keyword>
<gene>
    <name evidence="1" type="ORF">Fot_38250</name>
</gene>
<evidence type="ECO:0000313" key="1">
    <source>
        <dbReference type="EMBL" id="KAL2494493.1"/>
    </source>
</evidence>
<dbReference type="EMBL" id="JBFOLJ010000011">
    <property type="protein sequence ID" value="KAL2494493.1"/>
    <property type="molecule type" value="Genomic_DNA"/>
</dbReference>
<comment type="caution">
    <text evidence="1">The sequence shown here is derived from an EMBL/GenBank/DDBJ whole genome shotgun (WGS) entry which is preliminary data.</text>
</comment>
<sequence>MINEGIVVGSDNIDGCYVLTMQCSNEMDVDNDIIDEDFFHQKEISSQLNESLVYNDLPTDVVMELGSVPTTSEIIGGCSQPPGLGASEDHLYVEVSSFVNE</sequence>
<protein>
    <submittedName>
        <fullName evidence="1">Uncharacterized protein</fullName>
    </submittedName>
</protein>
<organism evidence="1 2">
    <name type="scientific">Forsythia ovata</name>
    <dbReference type="NCBI Taxonomy" id="205694"/>
    <lineage>
        <taxon>Eukaryota</taxon>
        <taxon>Viridiplantae</taxon>
        <taxon>Streptophyta</taxon>
        <taxon>Embryophyta</taxon>
        <taxon>Tracheophyta</taxon>
        <taxon>Spermatophyta</taxon>
        <taxon>Magnoliopsida</taxon>
        <taxon>eudicotyledons</taxon>
        <taxon>Gunneridae</taxon>
        <taxon>Pentapetalae</taxon>
        <taxon>asterids</taxon>
        <taxon>lamiids</taxon>
        <taxon>Lamiales</taxon>
        <taxon>Oleaceae</taxon>
        <taxon>Forsythieae</taxon>
        <taxon>Forsythia</taxon>
    </lineage>
</organism>